<protein>
    <recommendedName>
        <fullName evidence="1">RNase H type-1 domain-containing protein</fullName>
    </recommendedName>
</protein>
<evidence type="ECO:0000313" key="2">
    <source>
        <dbReference type="EMBL" id="MBA0858469.1"/>
    </source>
</evidence>
<gene>
    <name evidence="2" type="ORF">Goshw_026648</name>
</gene>
<dbReference type="InterPro" id="IPR002156">
    <property type="entry name" value="RNaseH_domain"/>
</dbReference>
<comment type="caution">
    <text evidence="2">The sequence shown here is derived from an EMBL/GenBank/DDBJ whole genome shotgun (WGS) entry which is preliminary data.</text>
</comment>
<dbReference type="GO" id="GO:0004523">
    <property type="term" value="F:RNA-DNA hybrid ribonuclease activity"/>
    <property type="evidence" value="ECO:0007669"/>
    <property type="project" value="InterPro"/>
</dbReference>
<dbReference type="OrthoDB" id="1000370at2759"/>
<accession>A0A7J9LJH2</accession>
<dbReference type="PANTHER" id="PTHR47074:SF61">
    <property type="entry name" value="RNASE H TYPE-1 DOMAIN-CONTAINING PROTEIN"/>
    <property type="match status" value="1"/>
</dbReference>
<sequence>MCQTEEESVDYLFRVCTFTQQVLRGLGVTVPTCNRGPVGKIEQVTELVGFIKAYYAKTTIMGERLKNTCDVRHSVWEPPDNDTIKINFDASFNQITRCSISGIIVRNKKSLIMAACTYPWENISDLVMAEVRACLQAIIMAEDNGERGYNFRSLSFKDVPREANKAAHAMAEKRLDQEVESGLCGVCLPEELAMLKEIVVL</sequence>
<keyword evidence="3" id="KW-1185">Reference proteome</keyword>
<reference evidence="2 3" key="1">
    <citation type="journal article" date="2019" name="Genome Biol. Evol.">
        <title>Insights into the evolution of the New World diploid cottons (Gossypium, subgenus Houzingenia) based on genome sequencing.</title>
        <authorList>
            <person name="Grover C.E."/>
            <person name="Arick M.A. 2nd"/>
            <person name="Thrash A."/>
            <person name="Conover J.L."/>
            <person name="Sanders W.S."/>
            <person name="Peterson D.G."/>
            <person name="Frelichowski J.E."/>
            <person name="Scheffler J.A."/>
            <person name="Scheffler B.E."/>
            <person name="Wendel J.F."/>
        </authorList>
    </citation>
    <scope>NUCLEOTIDE SEQUENCE [LARGE SCALE GENOMIC DNA]</scope>
    <source>
        <strain evidence="2">1</strain>
        <tissue evidence="2">Leaf</tissue>
    </source>
</reference>
<dbReference type="Proteomes" id="UP000593576">
    <property type="component" value="Unassembled WGS sequence"/>
</dbReference>
<name>A0A7J9LJH2_GOSSC</name>
<feature type="domain" description="RNase H type-1" evidence="1">
    <location>
        <begin position="87"/>
        <end position="145"/>
    </location>
</feature>
<dbReference type="GO" id="GO:0003676">
    <property type="term" value="F:nucleic acid binding"/>
    <property type="evidence" value="ECO:0007669"/>
    <property type="project" value="InterPro"/>
</dbReference>
<dbReference type="InterPro" id="IPR052929">
    <property type="entry name" value="RNase_H-like_EbsB-rel"/>
</dbReference>
<evidence type="ECO:0000313" key="3">
    <source>
        <dbReference type="Proteomes" id="UP000593576"/>
    </source>
</evidence>
<dbReference type="EMBL" id="JABFAF010000006">
    <property type="protein sequence ID" value="MBA0858469.1"/>
    <property type="molecule type" value="Genomic_DNA"/>
</dbReference>
<organism evidence="2 3">
    <name type="scientific">Gossypium schwendimanii</name>
    <name type="common">Cotton</name>
    <dbReference type="NCBI Taxonomy" id="34291"/>
    <lineage>
        <taxon>Eukaryota</taxon>
        <taxon>Viridiplantae</taxon>
        <taxon>Streptophyta</taxon>
        <taxon>Embryophyta</taxon>
        <taxon>Tracheophyta</taxon>
        <taxon>Spermatophyta</taxon>
        <taxon>Magnoliopsida</taxon>
        <taxon>eudicotyledons</taxon>
        <taxon>Gunneridae</taxon>
        <taxon>Pentapetalae</taxon>
        <taxon>rosids</taxon>
        <taxon>malvids</taxon>
        <taxon>Malvales</taxon>
        <taxon>Malvaceae</taxon>
        <taxon>Malvoideae</taxon>
        <taxon>Gossypium</taxon>
    </lineage>
</organism>
<evidence type="ECO:0000259" key="1">
    <source>
        <dbReference type="Pfam" id="PF13456"/>
    </source>
</evidence>
<dbReference type="PANTHER" id="PTHR47074">
    <property type="entry name" value="BNAC02G40300D PROTEIN"/>
    <property type="match status" value="1"/>
</dbReference>
<proteinExistence type="predicted"/>
<dbReference type="Pfam" id="PF13456">
    <property type="entry name" value="RVT_3"/>
    <property type="match status" value="1"/>
</dbReference>
<dbReference type="AlphaFoldDB" id="A0A7J9LJH2"/>